<protein>
    <submittedName>
        <fullName evidence="5">D-glutamate cyclase</fullName>
    </submittedName>
</protein>
<reference evidence="5" key="1">
    <citation type="submission" date="2025-08" db="UniProtKB">
        <authorList>
            <consortium name="Ensembl"/>
        </authorList>
    </citation>
    <scope>IDENTIFICATION</scope>
</reference>
<dbReference type="Gene3D" id="3.30.2040.10">
    <property type="entry name" value="PSTPO5379-like domain"/>
    <property type="match status" value="1"/>
</dbReference>
<dbReference type="SUPFAM" id="SSF160920">
    <property type="entry name" value="PSTPO5379-like"/>
    <property type="match status" value="1"/>
</dbReference>
<feature type="domain" description="D-glutamate cyclase-like C-terminal" evidence="4">
    <location>
        <begin position="258"/>
        <end position="390"/>
    </location>
</feature>
<dbReference type="InterPro" id="IPR025504">
    <property type="entry name" value="GLUCM_C"/>
</dbReference>
<dbReference type="InterPro" id="IPR009906">
    <property type="entry name" value="D-Glu_cyclase"/>
</dbReference>
<keyword evidence="3" id="KW-0472">Membrane</keyword>
<dbReference type="Ensembl" id="ENSNMLT00000044121.1">
    <property type="protein sequence ID" value="ENSNMLP00000039646.1"/>
    <property type="gene ID" value="ENSNMLG00000024429.1"/>
</dbReference>
<proteinExistence type="inferred from homology"/>
<dbReference type="PANTHER" id="PTHR32022:SF10">
    <property type="entry name" value="D-GLUTAMATE CYCLASE, MITOCHONDRIAL"/>
    <property type="match status" value="1"/>
</dbReference>
<feature type="transmembrane region" description="Helical" evidence="3">
    <location>
        <begin position="418"/>
        <end position="446"/>
    </location>
</feature>
<dbReference type="InterPro" id="IPR038021">
    <property type="entry name" value="Putative_hydro-lyase"/>
</dbReference>
<dbReference type="AlphaFoldDB" id="A0A8C6UWK4"/>
<dbReference type="FunFam" id="3.30.2040.10:FF:000001">
    <property type="entry name" value="D-glutamate cyclase, mitochondrial"/>
    <property type="match status" value="1"/>
</dbReference>
<dbReference type="Pfam" id="PF14336">
    <property type="entry name" value="GLUCM-like_C"/>
    <property type="match status" value="1"/>
</dbReference>
<keyword evidence="6" id="KW-1185">Reference proteome</keyword>
<evidence type="ECO:0000256" key="3">
    <source>
        <dbReference type="SAM" id="Phobius"/>
    </source>
</evidence>
<evidence type="ECO:0000313" key="6">
    <source>
        <dbReference type="Proteomes" id="UP000694523"/>
    </source>
</evidence>
<keyword evidence="3" id="KW-0812">Transmembrane</keyword>
<comment type="similarity">
    <text evidence="1">Belongs to the D-glutamate cyclase family.</text>
</comment>
<keyword evidence="3" id="KW-1133">Transmembrane helix</keyword>
<sequence length="496" mass="54015">FEAFCQSNAAALPLLFRSCPGQAHCPPLAQEADIRTDIPQYCVYENGQVVKTVSSLKEYSSEFSDMVCFYLGCSFGFEGKLKAAGVPVRNVEQKKNVSMYRTSVSCVPVGVFRCPLVVTMRPVPAEMLDAAVEVTHLNPLAHGAPVHIGDPVFLGIQDLSRPDYGDAVEHHPGDVPVFWACGVTSSEALRRAKPALAFSHSPGFIFRLSQRPLLYSLASKMAVHKIRELEKIVNEGNTSKFIYLPYILLSGLVHCRLPPGLVTMANTLLSLGKRVTAATDRRGLSQDLIEEAVRSGRKGLVMNVIFISYSDALAATIPLVTYEDNDTDSALHFLCQDGDVNQLSYDHLVAVKHSGQAAAVIYNNVKGNQHLEGPLDQLFTAAEDIPGINTSELPPLICENIAILLTFLQNTVKFIGQFMFYLQCLLFLAAVSECGACAVSCGLFLLQNCPSHQRYLKRGLGLDRQRPGGDSEQDEWTALTGQGKGGKIHGLINSNG</sequence>
<evidence type="ECO:0000256" key="2">
    <source>
        <dbReference type="ARBA" id="ARBA00023239"/>
    </source>
</evidence>
<evidence type="ECO:0000256" key="1">
    <source>
        <dbReference type="ARBA" id="ARBA00007896"/>
    </source>
</evidence>
<dbReference type="GO" id="GO:0047820">
    <property type="term" value="F:D-glutamate cyclase activity"/>
    <property type="evidence" value="ECO:0007669"/>
    <property type="project" value="TreeGrafter"/>
</dbReference>
<dbReference type="Gene3D" id="3.40.1640.10">
    <property type="entry name" value="PSTPO5379-like"/>
    <property type="match status" value="1"/>
</dbReference>
<name>A0A8C6UWK4_9GOBI</name>
<reference evidence="5" key="2">
    <citation type="submission" date="2025-09" db="UniProtKB">
        <authorList>
            <consortium name="Ensembl"/>
        </authorList>
    </citation>
    <scope>IDENTIFICATION</scope>
</reference>
<evidence type="ECO:0000259" key="4">
    <source>
        <dbReference type="Pfam" id="PF14336"/>
    </source>
</evidence>
<evidence type="ECO:0000313" key="5">
    <source>
        <dbReference type="Ensembl" id="ENSNMLP00000039646.1"/>
    </source>
</evidence>
<dbReference type="Proteomes" id="UP000694523">
    <property type="component" value="Unplaced"/>
</dbReference>
<dbReference type="GO" id="GO:0006536">
    <property type="term" value="P:glutamate metabolic process"/>
    <property type="evidence" value="ECO:0007669"/>
    <property type="project" value="TreeGrafter"/>
</dbReference>
<organism evidence="5 6">
    <name type="scientific">Neogobius melanostomus</name>
    <name type="common">round goby</name>
    <dbReference type="NCBI Taxonomy" id="47308"/>
    <lineage>
        <taxon>Eukaryota</taxon>
        <taxon>Metazoa</taxon>
        <taxon>Chordata</taxon>
        <taxon>Craniata</taxon>
        <taxon>Vertebrata</taxon>
        <taxon>Euteleostomi</taxon>
        <taxon>Actinopterygii</taxon>
        <taxon>Neopterygii</taxon>
        <taxon>Teleostei</taxon>
        <taxon>Neoteleostei</taxon>
        <taxon>Acanthomorphata</taxon>
        <taxon>Gobiaria</taxon>
        <taxon>Gobiiformes</taxon>
        <taxon>Gobioidei</taxon>
        <taxon>Gobiidae</taxon>
        <taxon>Benthophilinae</taxon>
        <taxon>Neogobiini</taxon>
        <taxon>Neogobius</taxon>
    </lineage>
</organism>
<dbReference type="Pfam" id="PF07286">
    <property type="entry name" value="D-Glu_cyclase"/>
    <property type="match status" value="1"/>
</dbReference>
<keyword evidence="2" id="KW-0456">Lyase</keyword>
<dbReference type="PANTHER" id="PTHR32022">
    <property type="entry name" value="D-GLUTAMATE CYCLASE, MITOCHONDRIAL"/>
    <property type="match status" value="1"/>
</dbReference>
<accession>A0A8C6UWK4</accession>